<dbReference type="CDD" id="cd00405">
    <property type="entry name" value="PRAI"/>
    <property type="match status" value="1"/>
</dbReference>
<evidence type="ECO:0000256" key="4">
    <source>
        <dbReference type="ARBA" id="ARBA00022272"/>
    </source>
</evidence>
<dbReference type="InterPro" id="IPR044643">
    <property type="entry name" value="TrpF_fam"/>
</dbReference>
<dbReference type="HOGENOM" id="CLU_076364_2_0_0"/>
<dbReference type="PANTHER" id="PTHR42894:SF1">
    <property type="entry name" value="N-(5'-PHOSPHORIBOSYL)ANTHRANILATE ISOMERASE"/>
    <property type="match status" value="1"/>
</dbReference>
<dbReference type="STRING" id="653733.Selin_2158"/>
<dbReference type="AlphaFoldDB" id="E6W3C4"/>
<keyword evidence="6 9" id="KW-0822">Tryptophan biosynthesis</keyword>
<dbReference type="InParanoid" id="E6W3C4"/>
<name>E6W3C4_DESIS</name>
<dbReference type="InterPro" id="IPR001240">
    <property type="entry name" value="PRAI_dom"/>
</dbReference>
<protein>
    <recommendedName>
        <fullName evidence="4 9">N-(5'-phosphoribosyl)anthranilate isomerase</fullName>
        <shortName evidence="9">PRAI</shortName>
        <ecNumber evidence="3 9">5.3.1.24</ecNumber>
    </recommendedName>
</protein>
<dbReference type="PANTHER" id="PTHR42894">
    <property type="entry name" value="N-(5'-PHOSPHORIBOSYL)ANTHRANILATE ISOMERASE"/>
    <property type="match status" value="1"/>
</dbReference>
<evidence type="ECO:0000256" key="6">
    <source>
        <dbReference type="ARBA" id="ARBA00022822"/>
    </source>
</evidence>
<evidence type="ECO:0000256" key="8">
    <source>
        <dbReference type="ARBA" id="ARBA00023235"/>
    </source>
</evidence>
<keyword evidence="5 9" id="KW-0028">Amino-acid biosynthesis</keyword>
<evidence type="ECO:0000313" key="12">
    <source>
        <dbReference type="Proteomes" id="UP000002572"/>
    </source>
</evidence>
<evidence type="ECO:0000256" key="7">
    <source>
        <dbReference type="ARBA" id="ARBA00023141"/>
    </source>
</evidence>
<comment type="similarity">
    <text evidence="9">Belongs to the TrpF family.</text>
</comment>
<dbReference type="GO" id="GO:0000162">
    <property type="term" value="P:L-tryptophan biosynthetic process"/>
    <property type="evidence" value="ECO:0007669"/>
    <property type="project" value="UniProtKB-UniRule"/>
</dbReference>
<dbReference type="KEGG" id="din:Selin_2158"/>
<accession>E6W3C4</accession>
<evidence type="ECO:0000256" key="9">
    <source>
        <dbReference type="HAMAP-Rule" id="MF_00135"/>
    </source>
</evidence>
<comment type="catalytic activity">
    <reaction evidence="1 9">
        <text>N-(5-phospho-beta-D-ribosyl)anthranilate = 1-(2-carboxyphenylamino)-1-deoxy-D-ribulose 5-phosphate</text>
        <dbReference type="Rhea" id="RHEA:21540"/>
        <dbReference type="ChEBI" id="CHEBI:18277"/>
        <dbReference type="ChEBI" id="CHEBI:58613"/>
        <dbReference type="EC" id="5.3.1.24"/>
    </reaction>
</comment>
<sequence length="203" mass="22309">MTRVKICGIRDTQTAQHCVRLGVNALGFVHYPDSPRFISPAHTAAIVKALPPFVETVSLVVKQAPREAAAMAREAGTSIIQYYGTIAQYLELRQLFARTIFTTADATIAHELMNTHPESWLLFDGQTPHYGGAGVQADWSEAARLARRTSLILAGGLTPENVAQAIDTVKPYAVDVSSGVEREKGVKCPQRIEDFVKTVYRKR</sequence>
<dbReference type="Gene3D" id="3.20.20.70">
    <property type="entry name" value="Aldolase class I"/>
    <property type="match status" value="1"/>
</dbReference>
<evidence type="ECO:0000259" key="10">
    <source>
        <dbReference type="Pfam" id="PF00697"/>
    </source>
</evidence>
<keyword evidence="8 9" id="KW-0413">Isomerase</keyword>
<evidence type="ECO:0000313" key="11">
    <source>
        <dbReference type="EMBL" id="ADU66878.1"/>
    </source>
</evidence>
<comment type="pathway">
    <text evidence="2 9">Amino-acid biosynthesis; L-tryptophan biosynthesis; L-tryptophan from chorismate: step 3/5.</text>
</comment>
<dbReference type="EC" id="5.3.1.24" evidence="3 9"/>
<dbReference type="GO" id="GO:0004640">
    <property type="term" value="F:phosphoribosylanthranilate isomerase activity"/>
    <property type="evidence" value="ECO:0007669"/>
    <property type="project" value="UniProtKB-UniRule"/>
</dbReference>
<dbReference type="eggNOG" id="COG0135">
    <property type="taxonomic scope" value="Bacteria"/>
</dbReference>
<evidence type="ECO:0000256" key="1">
    <source>
        <dbReference type="ARBA" id="ARBA00001164"/>
    </source>
</evidence>
<dbReference type="Pfam" id="PF00697">
    <property type="entry name" value="PRAI"/>
    <property type="match status" value="1"/>
</dbReference>
<organism evidence="11 12">
    <name type="scientific">Desulfurispirillum indicum (strain ATCC BAA-1389 / DSM 22839 / S5)</name>
    <dbReference type="NCBI Taxonomy" id="653733"/>
    <lineage>
        <taxon>Bacteria</taxon>
        <taxon>Pseudomonadati</taxon>
        <taxon>Chrysiogenota</taxon>
        <taxon>Chrysiogenia</taxon>
        <taxon>Chrysiogenales</taxon>
        <taxon>Chrysiogenaceae</taxon>
        <taxon>Desulfurispirillum</taxon>
    </lineage>
</organism>
<dbReference type="OrthoDB" id="9786954at2"/>
<dbReference type="InterPro" id="IPR013785">
    <property type="entry name" value="Aldolase_TIM"/>
</dbReference>
<evidence type="ECO:0000256" key="2">
    <source>
        <dbReference type="ARBA" id="ARBA00004664"/>
    </source>
</evidence>
<dbReference type="EMBL" id="CP002432">
    <property type="protein sequence ID" value="ADU66878.1"/>
    <property type="molecule type" value="Genomic_DNA"/>
</dbReference>
<dbReference type="InterPro" id="IPR011060">
    <property type="entry name" value="RibuloseP-bd_barrel"/>
</dbReference>
<evidence type="ECO:0000256" key="5">
    <source>
        <dbReference type="ARBA" id="ARBA00022605"/>
    </source>
</evidence>
<dbReference type="Proteomes" id="UP000002572">
    <property type="component" value="Chromosome"/>
</dbReference>
<dbReference type="UniPathway" id="UPA00035">
    <property type="reaction ID" value="UER00042"/>
</dbReference>
<feature type="domain" description="N-(5'phosphoribosyl) anthranilate isomerase (PRAI)" evidence="10">
    <location>
        <begin position="4"/>
        <end position="197"/>
    </location>
</feature>
<dbReference type="HAMAP" id="MF_00135">
    <property type="entry name" value="PRAI"/>
    <property type="match status" value="1"/>
</dbReference>
<reference evidence="11 12" key="1">
    <citation type="submission" date="2010-12" db="EMBL/GenBank/DDBJ databases">
        <title>Complete sequence of Desulfurispirillum indicum S5.</title>
        <authorList>
            <consortium name="US DOE Joint Genome Institute"/>
            <person name="Lucas S."/>
            <person name="Copeland A."/>
            <person name="Lapidus A."/>
            <person name="Cheng J.-F."/>
            <person name="Goodwin L."/>
            <person name="Pitluck S."/>
            <person name="Chertkov O."/>
            <person name="Held B."/>
            <person name="Detter J.C."/>
            <person name="Han C."/>
            <person name="Tapia R."/>
            <person name="Land M."/>
            <person name="Hauser L."/>
            <person name="Kyrpides N."/>
            <person name="Ivanova N."/>
            <person name="Mikhailova N."/>
            <person name="Haggblom M."/>
            <person name="Rauschenbach I."/>
            <person name="Bini E."/>
            <person name="Woyke T."/>
        </authorList>
    </citation>
    <scope>NUCLEOTIDE SEQUENCE [LARGE SCALE GENOMIC DNA]</scope>
    <source>
        <strain evidence="12">ATCC BAA-1389 / DSM 22839 / S5</strain>
    </source>
</reference>
<evidence type="ECO:0000256" key="3">
    <source>
        <dbReference type="ARBA" id="ARBA00012572"/>
    </source>
</evidence>
<dbReference type="RefSeq" id="WP_013506756.1">
    <property type="nucleotide sequence ID" value="NC_014836.1"/>
</dbReference>
<keyword evidence="7 9" id="KW-0057">Aromatic amino acid biosynthesis</keyword>
<gene>
    <name evidence="9" type="primary">trpF</name>
    <name evidence="11" type="ordered locus">Selin_2158</name>
</gene>
<keyword evidence="12" id="KW-1185">Reference proteome</keyword>
<dbReference type="SUPFAM" id="SSF51366">
    <property type="entry name" value="Ribulose-phoshate binding barrel"/>
    <property type="match status" value="1"/>
</dbReference>
<proteinExistence type="inferred from homology"/>